<dbReference type="OrthoDB" id="10272254at2759"/>
<protein>
    <submittedName>
        <fullName evidence="1">Uncharacterized protein</fullName>
    </submittedName>
</protein>
<sequence>MNSSVTPRDFCVKQSVGPGCERITEQNKIQRNLRLLELQCYRQELKRLASQKPPQYYLYWKPCYANGGYQPSWTRAYELLKDKRPRACQCTGCCRNIRCCPHIPSLPVVGKKKRA</sequence>
<evidence type="ECO:0000313" key="2">
    <source>
        <dbReference type="Proteomes" id="UP000308267"/>
    </source>
</evidence>
<organism evidence="1 2">
    <name type="scientific">Opisthorchis felineus</name>
    <dbReference type="NCBI Taxonomy" id="147828"/>
    <lineage>
        <taxon>Eukaryota</taxon>
        <taxon>Metazoa</taxon>
        <taxon>Spiralia</taxon>
        <taxon>Lophotrochozoa</taxon>
        <taxon>Platyhelminthes</taxon>
        <taxon>Trematoda</taxon>
        <taxon>Digenea</taxon>
        <taxon>Opisthorchiida</taxon>
        <taxon>Opisthorchiata</taxon>
        <taxon>Opisthorchiidae</taxon>
        <taxon>Opisthorchis</taxon>
    </lineage>
</organism>
<keyword evidence="2" id="KW-1185">Reference proteome</keyword>
<comment type="caution">
    <text evidence="1">The sequence shown here is derived from an EMBL/GenBank/DDBJ whole genome shotgun (WGS) entry which is preliminary data.</text>
</comment>
<dbReference type="AlphaFoldDB" id="A0A4S2MDA8"/>
<accession>A0A4S2MDA8</accession>
<proteinExistence type="predicted"/>
<reference evidence="1 2" key="1">
    <citation type="journal article" date="2019" name="BMC Genomics">
        <title>New insights from Opisthorchis felineus genome: update on genomics of the epidemiologically important liver flukes.</title>
        <authorList>
            <person name="Ershov N.I."/>
            <person name="Mordvinov V.A."/>
            <person name="Prokhortchouk E.B."/>
            <person name="Pakharukova M.Y."/>
            <person name="Gunbin K.V."/>
            <person name="Ustyantsev K."/>
            <person name="Genaev M.A."/>
            <person name="Blinov A.G."/>
            <person name="Mazur A."/>
            <person name="Boulygina E."/>
            <person name="Tsygankova S."/>
            <person name="Khrameeva E."/>
            <person name="Chekanov N."/>
            <person name="Fan G."/>
            <person name="Xiao A."/>
            <person name="Zhang H."/>
            <person name="Xu X."/>
            <person name="Yang H."/>
            <person name="Solovyev V."/>
            <person name="Lee S.M."/>
            <person name="Liu X."/>
            <person name="Afonnikov D.A."/>
            <person name="Skryabin K.G."/>
        </authorList>
    </citation>
    <scope>NUCLEOTIDE SEQUENCE [LARGE SCALE GENOMIC DNA]</scope>
    <source>
        <strain evidence="1">AK-0245</strain>
        <tissue evidence="1">Whole organism</tissue>
    </source>
</reference>
<gene>
    <name evidence="1" type="ORF">CRM22_002155</name>
</gene>
<dbReference type="Proteomes" id="UP000308267">
    <property type="component" value="Unassembled WGS sequence"/>
</dbReference>
<evidence type="ECO:0000313" key="1">
    <source>
        <dbReference type="EMBL" id="TGZ72328.1"/>
    </source>
</evidence>
<name>A0A4S2MDA8_OPIFE</name>
<dbReference type="EMBL" id="SJOL01003826">
    <property type="protein sequence ID" value="TGZ72328.1"/>
    <property type="molecule type" value="Genomic_DNA"/>
</dbReference>